<keyword evidence="5" id="KW-0631">Potassium channel</keyword>
<dbReference type="KEGG" id="vcn:VOLCADRAFT_89402"/>
<feature type="compositionally biased region" description="Pro residues" evidence="13">
    <location>
        <begin position="38"/>
        <end position="48"/>
    </location>
</feature>
<dbReference type="GO" id="GO:0005249">
    <property type="term" value="F:voltage-gated potassium channel activity"/>
    <property type="evidence" value="ECO:0007669"/>
    <property type="project" value="InterPro"/>
</dbReference>
<evidence type="ECO:0000259" key="15">
    <source>
        <dbReference type="Pfam" id="PF00520"/>
    </source>
</evidence>
<feature type="compositionally biased region" description="Low complexity" evidence="13">
    <location>
        <begin position="734"/>
        <end position="746"/>
    </location>
</feature>
<dbReference type="Pfam" id="PF00520">
    <property type="entry name" value="Ion_trans"/>
    <property type="match status" value="1"/>
</dbReference>
<keyword evidence="8 14" id="KW-1133">Transmembrane helix</keyword>
<dbReference type="InParanoid" id="D8TRL5"/>
<keyword evidence="17" id="KW-1185">Reference proteome</keyword>
<dbReference type="FunFam" id="1.20.120.350:FF:000091">
    <property type="entry name" value="Predicted protein"/>
    <property type="match status" value="1"/>
</dbReference>
<dbReference type="GeneID" id="9623785"/>
<evidence type="ECO:0000256" key="11">
    <source>
        <dbReference type="ARBA" id="ARBA00023303"/>
    </source>
</evidence>
<evidence type="ECO:0000256" key="2">
    <source>
        <dbReference type="ARBA" id="ARBA00022448"/>
    </source>
</evidence>
<dbReference type="STRING" id="3068.D8TRL5"/>
<keyword evidence="10 14" id="KW-0472">Membrane</keyword>
<dbReference type="InterPro" id="IPR028325">
    <property type="entry name" value="VG_K_chnl"/>
</dbReference>
<evidence type="ECO:0000256" key="14">
    <source>
        <dbReference type="SAM" id="Phobius"/>
    </source>
</evidence>
<keyword evidence="2" id="KW-0813">Transport</keyword>
<evidence type="ECO:0000256" key="7">
    <source>
        <dbReference type="ARBA" id="ARBA00022958"/>
    </source>
</evidence>
<dbReference type="RefSeq" id="XP_002948978.1">
    <property type="nucleotide sequence ID" value="XM_002948932.1"/>
</dbReference>
<dbReference type="GO" id="GO:0008076">
    <property type="term" value="C:voltage-gated potassium channel complex"/>
    <property type="evidence" value="ECO:0007669"/>
    <property type="project" value="InterPro"/>
</dbReference>
<feature type="compositionally biased region" description="Low complexity" evidence="13">
    <location>
        <begin position="1028"/>
        <end position="1049"/>
    </location>
</feature>
<dbReference type="Proteomes" id="UP000001058">
    <property type="component" value="Unassembled WGS sequence"/>
</dbReference>
<sequence length="1071" mass="113420">MADPPTIASVPYPKKKGENVNDLYFSNAREPGTLLTVDPPPLLPPARPSPAGQRKNQLLASPGDAAKPPPLEGLKGSLAEPASPLHPVAQLVDIVLQLTKERYGASLRVQRKVVDEVVQGVAEAADESERGESMTLSHAGTARLSVLEPITAMDATPRAIGSPKFAEEVENVYKFDLMEDNPKWKSFLTSSTVDKARVWQSKRQMTSSPLSRLICSAREWIYMTLSYPDYSDLAYWFGVFMICIILLNTITFCIESVPYYANTSVYSALTIVDYICMGIFTVEYLLRLLCCPNLGRFVRSFSNFIDLVAILPFYAELCAKGTSNESEAFQTRVVRLLRVFRVLRIVKTMPKLRHLTLVSDTLRDSVEVLIMLACLLLVLLVVFGTIIFFVEPGTFDSIPQAMYYAQTTLTTTGYGDLYPVTPWGRFLAGAAMLLCMVVISLPIAVIGGNFSEKWSDYKQFKGAIDRSSRVYPTARSLQGELERYEKALDDVMKRLQECEVASEKRLQTVREDIGVARMALLRGGAAGTGAAGSPPSAEDAAGRLFQAAKAVIRRGRNGGSTTTIALSGSYSSIPPMPTPLSPGASAAVLVDLGNDAACSGSPPWLKRQDEQARAAAPLTAGCTSQHQQPEGEGGIKALAAAGKPGCGEAAAAEAAATLGRDGVGFKAMVSRVMRDRKGRTKAEAHSSVSEPGMEPGGSGRAGSVAGTAGPASAGGCAPHPPLSSIERGDHAMVAAAAEASSGSTTARMATGPAVNASGGNSSRKSPVGLAAVTPSSPEHSAGFVEPLLGPTTEDICLPSPPQPPVPPPPAPPPPPIVVTPQHSVATTASLSASVNAPTTASARLGGLARHVTSSVTNFLGRKNNGALVSTASVVNVEQQEVVAGAAAVQLPMDPAALETAAARLEHAEAGCRRARDLRIRHEALAAQAAILRTDGMPDKLETASWEGERERNLDEQYRLLRCWQDELGPMAERMWCLRDALDELAWALQEGLQEEDKIKYQPASREERASADAALGVVRYKMAGPEAAKAAAAGSRGGSASVRAGAGPPTAVIAADGSSAAQVNRDMSPLK</sequence>
<evidence type="ECO:0000256" key="4">
    <source>
        <dbReference type="ARBA" id="ARBA00022692"/>
    </source>
</evidence>
<feature type="transmembrane region" description="Helical" evidence="14">
    <location>
        <begin position="233"/>
        <end position="259"/>
    </location>
</feature>
<keyword evidence="11" id="KW-0407">Ion channel</keyword>
<dbReference type="Gene3D" id="1.20.120.350">
    <property type="entry name" value="Voltage-gated potassium channels. Chain C"/>
    <property type="match status" value="1"/>
</dbReference>
<organism evidence="17">
    <name type="scientific">Volvox carteri f. nagariensis</name>
    <dbReference type="NCBI Taxonomy" id="3068"/>
    <lineage>
        <taxon>Eukaryota</taxon>
        <taxon>Viridiplantae</taxon>
        <taxon>Chlorophyta</taxon>
        <taxon>core chlorophytes</taxon>
        <taxon>Chlorophyceae</taxon>
        <taxon>CS clade</taxon>
        <taxon>Chlamydomonadales</taxon>
        <taxon>Volvocaceae</taxon>
        <taxon>Volvox</taxon>
    </lineage>
</organism>
<dbReference type="GO" id="GO:0001508">
    <property type="term" value="P:action potential"/>
    <property type="evidence" value="ECO:0007669"/>
    <property type="project" value="TreeGrafter"/>
</dbReference>
<evidence type="ECO:0000256" key="1">
    <source>
        <dbReference type="ARBA" id="ARBA00004141"/>
    </source>
</evidence>
<feature type="coiled-coil region" evidence="12">
    <location>
        <begin position="474"/>
        <end position="501"/>
    </location>
</feature>
<evidence type="ECO:0000256" key="3">
    <source>
        <dbReference type="ARBA" id="ARBA00022538"/>
    </source>
</evidence>
<dbReference type="PANTHER" id="PTHR11537">
    <property type="entry name" value="VOLTAGE-GATED POTASSIUM CHANNEL"/>
    <property type="match status" value="1"/>
</dbReference>
<feature type="region of interest" description="Disordered" evidence="13">
    <location>
        <begin position="31"/>
        <end position="79"/>
    </location>
</feature>
<dbReference type="OrthoDB" id="415460at2759"/>
<keyword evidence="12" id="KW-0175">Coiled coil</keyword>
<feature type="transmembrane region" description="Helical" evidence="14">
    <location>
        <begin position="426"/>
        <end position="450"/>
    </location>
</feature>
<protein>
    <recommendedName>
        <fullName evidence="15">Ion transport domain-containing protein</fullName>
    </recommendedName>
</protein>
<name>D8TRL5_VOLCA</name>
<comment type="subcellular location">
    <subcellularLocation>
        <location evidence="1">Membrane</location>
        <topology evidence="1">Multi-pass membrane protein</topology>
    </subcellularLocation>
</comment>
<dbReference type="PRINTS" id="PR00169">
    <property type="entry name" value="KCHANNEL"/>
</dbReference>
<gene>
    <name evidence="16" type="ORF">VOLCADRAFT_89402</name>
</gene>
<dbReference type="eggNOG" id="KOG3713">
    <property type="taxonomic scope" value="Eukaryota"/>
</dbReference>
<evidence type="ECO:0000256" key="5">
    <source>
        <dbReference type="ARBA" id="ARBA00022826"/>
    </source>
</evidence>
<keyword evidence="6" id="KW-0851">Voltage-gated channel</keyword>
<dbReference type="Gene3D" id="1.10.287.70">
    <property type="match status" value="1"/>
</dbReference>
<evidence type="ECO:0000256" key="8">
    <source>
        <dbReference type="ARBA" id="ARBA00022989"/>
    </source>
</evidence>
<keyword evidence="7" id="KW-0630">Potassium</keyword>
<feature type="domain" description="Ion transport" evidence="15">
    <location>
        <begin position="235"/>
        <end position="452"/>
    </location>
</feature>
<feature type="compositionally biased region" description="Basic and acidic residues" evidence="13">
    <location>
        <begin position="675"/>
        <end position="684"/>
    </location>
</feature>
<evidence type="ECO:0000313" key="17">
    <source>
        <dbReference type="Proteomes" id="UP000001058"/>
    </source>
</evidence>
<evidence type="ECO:0000256" key="9">
    <source>
        <dbReference type="ARBA" id="ARBA00023065"/>
    </source>
</evidence>
<keyword evidence="9" id="KW-0406">Ion transport</keyword>
<dbReference type="InterPro" id="IPR005821">
    <property type="entry name" value="Ion_trans_dom"/>
</dbReference>
<evidence type="ECO:0000256" key="6">
    <source>
        <dbReference type="ARBA" id="ARBA00022882"/>
    </source>
</evidence>
<dbReference type="EMBL" id="GL378333">
    <property type="protein sequence ID" value="EFJ49913.1"/>
    <property type="molecule type" value="Genomic_DNA"/>
</dbReference>
<feature type="transmembrane region" description="Helical" evidence="14">
    <location>
        <begin position="265"/>
        <end position="286"/>
    </location>
</feature>
<evidence type="ECO:0000256" key="10">
    <source>
        <dbReference type="ARBA" id="ARBA00023136"/>
    </source>
</evidence>
<dbReference type="SUPFAM" id="SSF81324">
    <property type="entry name" value="Voltage-gated potassium channels"/>
    <property type="match status" value="1"/>
</dbReference>
<evidence type="ECO:0000313" key="16">
    <source>
        <dbReference type="EMBL" id="EFJ49913.1"/>
    </source>
</evidence>
<feature type="transmembrane region" description="Helical" evidence="14">
    <location>
        <begin position="368"/>
        <end position="390"/>
    </location>
</feature>
<feature type="region of interest" description="Disordered" evidence="13">
    <location>
        <begin position="675"/>
        <end position="784"/>
    </location>
</feature>
<evidence type="ECO:0000256" key="13">
    <source>
        <dbReference type="SAM" id="MobiDB-lite"/>
    </source>
</evidence>
<dbReference type="AlphaFoldDB" id="D8TRL5"/>
<dbReference type="PANTHER" id="PTHR11537:SF254">
    <property type="entry name" value="POTASSIUM VOLTAGE-GATED CHANNEL PROTEIN SHAB"/>
    <property type="match status" value="1"/>
</dbReference>
<proteinExistence type="predicted"/>
<accession>D8TRL5</accession>
<reference evidence="16 17" key="1">
    <citation type="journal article" date="2010" name="Science">
        <title>Genomic analysis of organismal complexity in the multicellular green alga Volvox carteri.</title>
        <authorList>
            <person name="Prochnik S.E."/>
            <person name="Umen J."/>
            <person name="Nedelcu A.M."/>
            <person name="Hallmann A."/>
            <person name="Miller S.M."/>
            <person name="Nishii I."/>
            <person name="Ferris P."/>
            <person name="Kuo A."/>
            <person name="Mitros T."/>
            <person name="Fritz-Laylin L.K."/>
            <person name="Hellsten U."/>
            <person name="Chapman J."/>
            <person name="Simakov O."/>
            <person name="Rensing S.A."/>
            <person name="Terry A."/>
            <person name="Pangilinan J."/>
            <person name="Kapitonov V."/>
            <person name="Jurka J."/>
            <person name="Salamov A."/>
            <person name="Shapiro H."/>
            <person name="Schmutz J."/>
            <person name="Grimwood J."/>
            <person name="Lindquist E."/>
            <person name="Lucas S."/>
            <person name="Grigoriev I.V."/>
            <person name="Schmitt R."/>
            <person name="Kirk D."/>
            <person name="Rokhsar D.S."/>
        </authorList>
    </citation>
    <scope>NUCLEOTIDE SEQUENCE [LARGE SCALE GENOMIC DNA]</scope>
    <source>
        <strain evidence="17">f. Nagariensis / Eve</strain>
    </source>
</reference>
<dbReference type="InterPro" id="IPR027359">
    <property type="entry name" value="Volt_channel_dom_sf"/>
</dbReference>
<keyword evidence="4 14" id="KW-0812">Transmembrane</keyword>
<feature type="region of interest" description="Disordered" evidence="13">
    <location>
        <begin position="1028"/>
        <end position="1071"/>
    </location>
</feature>
<keyword evidence="3" id="KW-0633">Potassium transport</keyword>
<evidence type="ECO:0000256" key="12">
    <source>
        <dbReference type="SAM" id="Coils"/>
    </source>
</evidence>